<keyword evidence="6 7" id="KW-0802">TPR repeat</keyword>
<dbReference type="PROSITE" id="PS50005">
    <property type="entry name" value="TPR"/>
    <property type="match status" value="1"/>
</dbReference>
<dbReference type="InterPro" id="IPR051864">
    <property type="entry name" value="NCF2_NOXA1"/>
</dbReference>
<comment type="subcellular location">
    <subcellularLocation>
        <location evidence="1">Cytoplasm</location>
    </subcellularLocation>
</comment>
<evidence type="ECO:0000256" key="5">
    <source>
        <dbReference type="ARBA" id="ARBA00022737"/>
    </source>
</evidence>
<dbReference type="PROSITE" id="PS51745">
    <property type="entry name" value="PB1"/>
    <property type="match status" value="1"/>
</dbReference>
<dbReference type="STRING" id="1531966.A0A0A1TJ76"/>
<proteinExistence type="inferred from homology"/>
<dbReference type="EMBL" id="CDHN01000003">
    <property type="protein sequence ID" value="CEJ90588.1"/>
    <property type="molecule type" value="Genomic_DNA"/>
</dbReference>
<dbReference type="Proteomes" id="UP000039046">
    <property type="component" value="Unassembled WGS sequence"/>
</dbReference>
<dbReference type="Pfam" id="PF00564">
    <property type="entry name" value="PB1"/>
    <property type="match status" value="1"/>
</dbReference>
<dbReference type="PANTHER" id="PTHR15175:SF0">
    <property type="entry name" value="SH3 DOMAIN-CONTAINING PROTEIN C23A1.17"/>
    <property type="match status" value="1"/>
</dbReference>
<evidence type="ECO:0000256" key="3">
    <source>
        <dbReference type="ARBA" id="ARBA00022443"/>
    </source>
</evidence>
<dbReference type="FunFam" id="1.25.40.10:FF:000017">
    <property type="entry name" value="NADPH oxidase regulator NoxR"/>
    <property type="match status" value="1"/>
</dbReference>
<dbReference type="SMART" id="SM00028">
    <property type="entry name" value="TPR"/>
    <property type="match status" value="3"/>
</dbReference>
<evidence type="ECO:0000256" key="2">
    <source>
        <dbReference type="ARBA" id="ARBA00008051"/>
    </source>
</evidence>
<feature type="compositionally biased region" description="Low complexity" evidence="8">
    <location>
        <begin position="430"/>
        <end position="441"/>
    </location>
</feature>
<evidence type="ECO:0000256" key="1">
    <source>
        <dbReference type="ARBA" id="ARBA00004496"/>
    </source>
</evidence>
<evidence type="ECO:0000256" key="6">
    <source>
        <dbReference type="ARBA" id="ARBA00022803"/>
    </source>
</evidence>
<dbReference type="SMART" id="SM00666">
    <property type="entry name" value="PB1"/>
    <property type="match status" value="1"/>
</dbReference>
<feature type="compositionally biased region" description="Low complexity" evidence="8">
    <location>
        <begin position="371"/>
        <end position="390"/>
    </location>
</feature>
<evidence type="ECO:0000313" key="11">
    <source>
        <dbReference type="Proteomes" id="UP000039046"/>
    </source>
</evidence>
<evidence type="ECO:0000256" key="8">
    <source>
        <dbReference type="SAM" id="MobiDB-lite"/>
    </source>
</evidence>
<protein>
    <submittedName>
        <fullName evidence="10">Putative NADPH oxidase regulator NoxR</fullName>
    </submittedName>
</protein>
<dbReference type="AlphaFoldDB" id="A0A0A1TJ76"/>
<gene>
    <name evidence="10" type="ORF">VHEMI06362</name>
</gene>
<organism evidence="10 11">
    <name type="scientific">[Torrubiella] hemipterigena</name>
    <dbReference type="NCBI Taxonomy" id="1531966"/>
    <lineage>
        <taxon>Eukaryota</taxon>
        <taxon>Fungi</taxon>
        <taxon>Dikarya</taxon>
        <taxon>Ascomycota</taxon>
        <taxon>Pezizomycotina</taxon>
        <taxon>Sordariomycetes</taxon>
        <taxon>Hypocreomycetidae</taxon>
        <taxon>Hypocreales</taxon>
        <taxon>Clavicipitaceae</taxon>
        <taxon>Clavicipitaceae incertae sedis</taxon>
        <taxon>'Torrubiella' clade</taxon>
    </lineage>
</organism>
<dbReference type="InterPro" id="IPR053793">
    <property type="entry name" value="PB1-like"/>
</dbReference>
<dbReference type="SUPFAM" id="SSF48452">
    <property type="entry name" value="TPR-like"/>
    <property type="match status" value="1"/>
</dbReference>
<evidence type="ECO:0000313" key="10">
    <source>
        <dbReference type="EMBL" id="CEJ90588.1"/>
    </source>
</evidence>
<dbReference type="OrthoDB" id="9450131at2759"/>
<name>A0A0A1TJ76_9HYPO</name>
<dbReference type="GO" id="GO:0005737">
    <property type="term" value="C:cytoplasm"/>
    <property type="evidence" value="ECO:0007669"/>
    <property type="project" value="UniProtKB-SubCell"/>
</dbReference>
<dbReference type="InterPro" id="IPR000270">
    <property type="entry name" value="PB1_dom"/>
</dbReference>
<evidence type="ECO:0000256" key="7">
    <source>
        <dbReference type="PROSITE-ProRule" id="PRU00339"/>
    </source>
</evidence>
<keyword evidence="3" id="KW-0728">SH3 domain</keyword>
<evidence type="ECO:0000256" key="4">
    <source>
        <dbReference type="ARBA" id="ARBA00022490"/>
    </source>
</evidence>
<dbReference type="Pfam" id="PF00515">
    <property type="entry name" value="TPR_1"/>
    <property type="match status" value="1"/>
</dbReference>
<keyword evidence="5" id="KW-0677">Repeat</keyword>
<keyword evidence="11" id="KW-1185">Reference proteome</keyword>
<keyword evidence="4" id="KW-0963">Cytoplasm</keyword>
<feature type="region of interest" description="Disordered" evidence="8">
    <location>
        <begin position="239"/>
        <end position="444"/>
    </location>
</feature>
<feature type="domain" description="PB1" evidence="9">
    <location>
        <begin position="451"/>
        <end position="540"/>
    </location>
</feature>
<dbReference type="InterPro" id="IPR019734">
    <property type="entry name" value="TPR_rpt"/>
</dbReference>
<dbReference type="SUPFAM" id="SSF54277">
    <property type="entry name" value="CAD &amp; PB1 domains"/>
    <property type="match status" value="1"/>
</dbReference>
<dbReference type="InterPro" id="IPR011990">
    <property type="entry name" value="TPR-like_helical_dom_sf"/>
</dbReference>
<evidence type="ECO:0000259" key="9">
    <source>
        <dbReference type="PROSITE" id="PS51745"/>
    </source>
</evidence>
<dbReference type="Gene3D" id="3.10.20.90">
    <property type="entry name" value="Phosphatidylinositol 3-kinase Catalytic Subunit, Chain A, domain 1"/>
    <property type="match status" value="1"/>
</dbReference>
<sequence length="540" mass="60735">MSLKLEIETWVAALARYDNNEFDDALVEFDKITDTSKILFNMGVIHATLGEHEKAVECYQRAIRLDQYLAVAYFQQGVSNFLLGDFEEALANFNDTLLYLRGNTMIDYSQLGLLFKLYSCEVLFNRGLCYIYLQQKDAGMQDLGYAVKEKVVEDHDVIDEAIREEAEGYTVFSIPVGVVYRPNDAKVRNLKTKDYLGKARLVAASDRANAFTGFAGAEIKNSLSKAESKDDRPADNISFAATNLVKTDIQSRRQQTDPPMSRGAFPPTPPPEERGPSRGMSVRNGGGRAPPARLNLDTQMASRKYEKAISPQDSATSANSARPTRSASSATSGRAYPSREDIQPAPLQRRPTRPIPEDDRYEDSYGGQNQRYGRGSRSSADSRGSRQASASRRRQPRQQYIDEEEPMASDYEDGSFDDENFDMMPRPGRRAGTGSVSSSRGASRRPIEVNKFRIKVHHEEVRYVVVGPAIEFQDFSDKIRDKFALRRRFKIKIKDEDIPDGDMITMGDQDDLDMALHSARDAAKRQQSDVGKIEVWIFDV</sequence>
<dbReference type="PANTHER" id="PTHR15175">
    <property type="entry name" value="NEUTROPHIL CYTOSOLIC FACTOR 2, NEUTROPHIL NADPH OXIDASE FACTOR 2"/>
    <property type="match status" value="1"/>
</dbReference>
<dbReference type="Gene3D" id="1.25.40.10">
    <property type="entry name" value="Tetratricopeptide repeat domain"/>
    <property type="match status" value="1"/>
</dbReference>
<accession>A0A0A1TJ76</accession>
<dbReference type="PROSITE" id="PS50293">
    <property type="entry name" value="TPR_REGION"/>
    <property type="match status" value="1"/>
</dbReference>
<reference evidence="10 11" key="1">
    <citation type="journal article" date="2015" name="Genome Announc.">
        <title>Draft Genome Sequence and Gene Annotation of the Entomopathogenic Fungus Verticillium hemipterigenum.</title>
        <authorList>
            <person name="Horn F."/>
            <person name="Habel A."/>
            <person name="Scharf D.H."/>
            <person name="Dworschak J."/>
            <person name="Brakhage A.A."/>
            <person name="Guthke R."/>
            <person name="Hertweck C."/>
            <person name="Linde J."/>
        </authorList>
    </citation>
    <scope>NUCLEOTIDE SEQUENCE [LARGE SCALE GENOMIC DNA]</scope>
</reference>
<feature type="compositionally biased region" description="Acidic residues" evidence="8">
    <location>
        <begin position="401"/>
        <end position="421"/>
    </location>
</feature>
<feature type="repeat" description="TPR" evidence="7">
    <location>
        <begin position="36"/>
        <end position="69"/>
    </location>
</feature>
<dbReference type="HOGENOM" id="CLU_020375_0_0_1"/>
<feature type="compositionally biased region" description="Low complexity" evidence="8">
    <location>
        <begin position="314"/>
        <end position="335"/>
    </location>
</feature>
<comment type="similarity">
    <text evidence="2">Belongs to the NCF2/NOXA1 family.</text>
</comment>